<sequence length="221" mass="22577">MSRVVPLGMPKLRGNSDVIRSVMFTGALKAGCAVSSDTKPSQQMNVVPFDGTKFFGFAVSDLDNTRGVTGVVRKAEAVCLRVKEGEVLAEGNGFAVDNATGELVPIGAADSTPVSGDIEELDITGLDENSNEIPNCVLVNVYGGLAPAGSSGGVLSVNGQTGAVTLDATSVGAVEEAPENGAPHGRQDAGWVEVAPKSAAPKPQASEQPSETSKNQAKPKK</sequence>
<evidence type="ECO:0000313" key="2">
    <source>
        <dbReference type="EMBL" id="PSV50029.1"/>
    </source>
</evidence>
<dbReference type="EMBL" id="PYOC01000001">
    <property type="protein sequence ID" value="PSV50029.1"/>
    <property type="molecule type" value="Genomic_DNA"/>
</dbReference>
<dbReference type="AlphaFoldDB" id="A0A2T3LFD3"/>
<evidence type="ECO:0000313" key="3">
    <source>
        <dbReference type="Proteomes" id="UP000241803"/>
    </source>
</evidence>
<keyword evidence="3" id="KW-1185">Reference proteome</keyword>
<reference evidence="2 3" key="1">
    <citation type="submission" date="2018-03" db="EMBL/GenBank/DDBJ databases">
        <title>Whole genome sequencing of Histamine producing bacteria.</title>
        <authorList>
            <person name="Butler K."/>
        </authorList>
    </citation>
    <scope>NUCLEOTIDE SEQUENCE [LARGE SCALE GENOMIC DNA]</scope>
    <source>
        <strain evidence="2 3">ATCC 19614</strain>
    </source>
</reference>
<feature type="compositionally biased region" description="Polar residues" evidence="1">
    <location>
        <begin position="207"/>
        <end position="221"/>
    </location>
</feature>
<comment type="caution">
    <text evidence="2">The sequence shown here is derived from an EMBL/GenBank/DDBJ whole genome shotgun (WGS) entry which is preliminary data.</text>
</comment>
<feature type="region of interest" description="Disordered" evidence="1">
    <location>
        <begin position="175"/>
        <end position="221"/>
    </location>
</feature>
<proteinExistence type="predicted"/>
<protein>
    <submittedName>
        <fullName evidence="2">Uncharacterized protein</fullName>
    </submittedName>
</protein>
<gene>
    <name evidence="2" type="ORF">C9J47_05625</name>
</gene>
<dbReference type="Proteomes" id="UP000241803">
    <property type="component" value="Unassembled WGS sequence"/>
</dbReference>
<dbReference type="Gene3D" id="6.20.230.10">
    <property type="match status" value="1"/>
</dbReference>
<name>A0A2T3LFD3_9GAMM</name>
<dbReference type="RefSeq" id="WP_107252613.1">
    <property type="nucleotide sequence ID" value="NZ_PYOC01000001.1"/>
</dbReference>
<evidence type="ECO:0000256" key="1">
    <source>
        <dbReference type="SAM" id="MobiDB-lite"/>
    </source>
</evidence>
<organism evidence="2 3">
    <name type="scientific">Photobacterium indicum</name>
    <dbReference type="NCBI Taxonomy" id="81447"/>
    <lineage>
        <taxon>Bacteria</taxon>
        <taxon>Pseudomonadati</taxon>
        <taxon>Pseudomonadota</taxon>
        <taxon>Gammaproteobacteria</taxon>
        <taxon>Vibrionales</taxon>
        <taxon>Vibrionaceae</taxon>
        <taxon>Photobacterium</taxon>
    </lineage>
</organism>
<feature type="compositionally biased region" description="Low complexity" evidence="1">
    <location>
        <begin position="195"/>
        <end position="206"/>
    </location>
</feature>
<accession>A0A2T3LFD3</accession>